<reference evidence="2" key="1">
    <citation type="submission" date="2015-07" db="EMBL/GenBank/DDBJ databases">
        <title>Complete genome sequence and phylogenetic analysis of Limnochorda pilosa.</title>
        <authorList>
            <person name="Watanabe M."/>
            <person name="Kojima H."/>
            <person name="Fukui M."/>
        </authorList>
    </citation>
    <scope>NUCLEOTIDE SEQUENCE [LARGE SCALE GENOMIC DNA]</scope>
    <source>
        <strain evidence="2">HC45</strain>
    </source>
</reference>
<sequence>MPWPARQPAPPTSGEEALQAEQVRRAIQVLRRAPQLSHEARRRGTRALEAACARLSQQPRV</sequence>
<proteinExistence type="predicted"/>
<dbReference type="KEGG" id="lpil:LIP_3525"/>
<dbReference type="AlphaFoldDB" id="A0A0K2SQQ8"/>
<reference evidence="2" key="2">
    <citation type="journal article" date="2016" name="Int. J. Syst. Evol. Microbiol.">
        <title>Complete genome sequence and cell structure of Limnochorda pilosa, a Gram-negative spore-former within the phylum Firmicutes.</title>
        <authorList>
            <person name="Watanabe M."/>
            <person name="Kojima H."/>
            <person name="Fukui M."/>
        </authorList>
    </citation>
    <scope>NUCLEOTIDE SEQUENCE [LARGE SCALE GENOMIC DNA]</scope>
    <source>
        <strain evidence="2">HC45</strain>
    </source>
</reference>
<dbReference type="EMBL" id="AP014924">
    <property type="protein sequence ID" value="BAS29337.1"/>
    <property type="molecule type" value="Genomic_DNA"/>
</dbReference>
<organism evidence="1 2">
    <name type="scientific">Limnochorda pilosa</name>
    <dbReference type="NCBI Taxonomy" id="1555112"/>
    <lineage>
        <taxon>Bacteria</taxon>
        <taxon>Bacillati</taxon>
        <taxon>Bacillota</taxon>
        <taxon>Limnochordia</taxon>
        <taxon>Limnochordales</taxon>
        <taxon>Limnochordaceae</taxon>
        <taxon>Limnochorda</taxon>
    </lineage>
</organism>
<evidence type="ECO:0000313" key="1">
    <source>
        <dbReference type="EMBL" id="BAS29337.1"/>
    </source>
</evidence>
<dbReference type="Proteomes" id="UP000065807">
    <property type="component" value="Chromosome"/>
</dbReference>
<evidence type="ECO:0000313" key="2">
    <source>
        <dbReference type="Proteomes" id="UP000065807"/>
    </source>
</evidence>
<name>A0A0K2SQQ8_LIMPI</name>
<accession>A0A0K2SQQ8</accession>
<keyword evidence="2" id="KW-1185">Reference proteome</keyword>
<protein>
    <submittedName>
        <fullName evidence="1">Uncharacterized protein</fullName>
    </submittedName>
</protein>
<gene>
    <name evidence="1" type="ORF">LIP_3525</name>
</gene>